<dbReference type="InterPro" id="IPR036942">
    <property type="entry name" value="Beta-barrel_TonB_sf"/>
</dbReference>
<evidence type="ECO:0000256" key="2">
    <source>
        <dbReference type="ARBA" id="ARBA00023136"/>
    </source>
</evidence>
<gene>
    <name evidence="9" type="ORF">PK98_04030</name>
</gene>
<feature type="domain" description="TonB-dependent receptor plug" evidence="8">
    <location>
        <begin position="65"/>
        <end position="169"/>
    </location>
</feature>
<evidence type="ECO:0000256" key="1">
    <source>
        <dbReference type="ARBA" id="ARBA00004442"/>
    </source>
</evidence>
<comment type="caution">
    <text evidence="9">The sequence shown here is derived from an EMBL/GenBank/DDBJ whole genome shotgun (WGS) entry which is preliminary data.</text>
</comment>
<dbReference type="Gene3D" id="2.40.170.20">
    <property type="entry name" value="TonB-dependent receptor, beta-barrel domain"/>
    <property type="match status" value="1"/>
</dbReference>
<dbReference type="Pfam" id="PF07715">
    <property type="entry name" value="Plug"/>
    <property type="match status" value="1"/>
</dbReference>
<dbReference type="EMBL" id="JTDN01000001">
    <property type="protein sequence ID" value="KHL25790.1"/>
    <property type="molecule type" value="Genomic_DNA"/>
</dbReference>
<reference evidence="9 10" key="1">
    <citation type="submission" date="2014-11" db="EMBL/GenBank/DDBJ databases">
        <title>Draft genome sequence of Kirrobacter mercurialis.</title>
        <authorList>
            <person name="Coil D.A."/>
            <person name="Eisen J.A."/>
        </authorList>
    </citation>
    <scope>NUCLEOTIDE SEQUENCE [LARGE SCALE GENOMIC DNA]</scope>
    <source>
        <strain evidence="9 10">Coronado</strain>
    </source>
</reference>
<dbReference type="InterPro" id="IPR010104">
    <property type="entry name" value="TonB_rcpt_bac"/>
</dbReference>
<dbReference type="STRING" id="1572751.PK98_04030"/>
<dbReference type="OrthoDB" id="5476657at2"/>
<keyword evidence="2 4" id="KW-0472">Membrane</keyword>
<keyword evidence="6" id="KW-0732">Signal</keyword>
<dbReference type="AlphaFoldDB" id="A0A0B2C0V8"/>
<dbReference type="PANTHER" id="PTHR40980:SF3">
    <property type="entry name" value="TONB-DEPENDENT RECEPTOR-LIKE BETA-BARREL DOMAIN-CONTAINING PROTEIN"/>
    <property type="match status" value="1"/>
</dbReference>
<name>A0A0B2C0V8_9SPHN</name>
<evidence type="ECO:0000259" key="7">
    <source>
        <dbReference type="Pfam" id="PF00593"/>
    </source>
</evidence>
<feature type="domain" description="TonB-dependent receptor-like beta-barrel" evidence="7">
    <location>
        <begin position="455"/>
        <end position="904"/>
    </location>
</feature>
<evidence type="ECO:0000259" key="8">
    <source>
        <dbReference type="Pfam" id="PF07715"/>
    </source>
</evidence>
<feature type="region of interest" description="Disordered" evidence="5">
    <location>
        <begin position="25"/>
        <end position="45"/>
    </location>
</feature>
<organism evidence="9 10">
    <name type="scientific">Croceibacterium mercuriale</name>
    <dbReference type="NCBI Taxonomy" id="1572751"/>
    <lineage>
        <taxon>Bacteria</taxon>
        <taxon>Pseudomonadati</taxon>
        <taxon>Pseudomonadota</taxon>
        <taxon>Alphaproteobacteria</taxon>
        <taxon>Sphingomonadales</taxon>
        <taxon>Erythrobacteraceae</taxon>
        <taxon>Croceibacterium</taxon>
    </lineage>
</organism>
<keyword evidence="3" id="KW-0998">Cell outer membrane</keyword>
<sequence length="937" mass="102550">MISKQALYATTALFCLTAGAAHAQESPASEPARTPGTVAPPVEEGGAEIVVTGVRRSLEDALNTKRNATEVVDSLSSEGVGKLPDLNLAEALQRVPGVQINRSALRRLGSVSIRGLPGGFVATQLNGQPLSSPNVTGFNFGAVRSEAFSRIDVIKAQGADRYSGGVAGVVDLRTGDPLSSRDSLTITVDNSYEELADGFAPGAAVALNQEILDDTLAVRIAGGWKRLNFRDDEVQINAYDRTAGAATPTDSSDDVLVPRQVRLNTNIATGDAYSLSGAVEYRPEPELTIRLGGFYSMYAPDIYNTNFAVESQAASSRTQSNPIDTDDFGRTFTSVRFDDPWVRVDSRELEDRFTTQAYNAEVAWDDGDWTVNAIGHFTRGDRSRETRFFYAVQNPLAGAASNGYSLLVDTGGGNIRDFTYDLIQPRTFVVDLQQPFSAPTLASPRSVNGLASVGQQFQAEGTDEEEGEKEYVARFDVGRRIEWGPLQAIKAGTFYRWAKQQQRFANTTLFGTNLAGLSNSAYDFSSIRGKTDFYYGQLGSFDPADRPEMDTKLLDRLLAPAPNLAALPNSYVGPYGYLYQRMPSLSFDNRQEIYGGYGMVELDGDLAPLLRLRGNAGVRYERTSRSTISAQQPPAINFSFDNWLPSVNLALEYDDQLILRGSYTHTMRRPEVDSFAVGNGRSFASNSVQISLGANELRPFISKNIDLGIEWYNRSGSVLSASYFHKKVTDYAAAQVLCPEDGGSFGFGPLSNVSGLCRTTTPRGADGLFPDLPVGTLVAISQIANQDEFTLKGFEVTAQQNLDFLPAPWDGFGGQMNYTNVQFETESTFRISEISRHTVNAILYYETPRFGVRAAYNYRSGYFLASGGTFTGADRLVEPRPQLDLSGQFNVSDKLTFTAEAFNVTNEDLIEYEGTSERVRSYRSFGRTYTLGARYSF</sequence>
<dbReference type="InterPro" id="IPR037066">
    <property type="entry name" value="Plug_dom_sf"/>
</dbReference>
<protein>
    <recommendedName>
        <fullName evidence="11">TonB-dependent receptor</fullName>
    </recommendedName>
</protein>
<keyword evidence="10" id="KW-1185">Reference proteome</keyword>
<dbReference type="NCBIfam" id="TIGR01782">
    <property type="entry name" value="TonB-Xanth-Caul"/>
    <property type="match status" value="1"/>
</dbReference>
<evidence type="ECO:0000313" key="9">
    <source>
        <dbReference type="EMBL" id="KHL25790.1"/>
    </source>
</evidence>
<feature type="signal peptide" evidence="6">
    <location>
        <begin position="1"/>
        <end position="23"/>
    </location>
</feature>
<dbReference type="PANTHER" id="PTHR40980">
    <property type="entry name" value="PLUG DOMAIN-CONTAINING PROTEIN"/>
    <property type="match status" value="1"/>
</dbReference>
<evidence type="ECO:0000256" key="3">
    <source>
        <dbReference type="ARBA" id="ARBA00023237"/>
    </source>
</evidence>
<evidence type="ECO:0000256" key="5">
    <source>
        <dbReference type="SAM" id="MobiDB-lite"/>
    </source>
</evidence>
<dbReference type="InterPro" id="IPR000531">
    <property type="entry name" value="Beta-barrel_TonB"/>
</dbReference>
<dbReference type="GO" id="GO:0009279">
    <property type="term" value="C:cell outer membrane"/>
    <property type="evidence" value="ECO:0007669"/>
    <property type="project" value="UniProtKB-SubCell"/>
</dbReference>
<dbReference type="InterPro" id="IPR012910">
    <property type="entry name" value="Plug_dom"/>
</dbReference>
<dbReference type="Pfam" id="PF00593">
    <property type="entry name" value="TonB_dep_Rec_b-barrel"/>
    <property type="match status" value="1"/>
</dbReference>
<proteinExistence type="inferred from homology"/>
<keyword evidence="4" id="KW-0798">TonB box</keyword>
<evidence type="ECO:0000256" key="4">
    <source>
        <dbReference type="RuleBase" id="RU003357"/>
    </source>
</evidence>
<evidence type="ECO:0000313" key="10">
    <source>
        <dbReference type="Proteomes" id="UP000030988"/>
    </source>
</evidence>
<comment type="similarity">
    <text evidence="4">Belongs to the TonB-dependent receptor family.</text>
</comment>
<dbReference type="RefSeq" id="WP_039094469.1">
    <property type="nucleotide sequence ID" value="NZ_JTDN01000001.1"/>
</dbReference>
<evidence type="ECO:0008006" key="11">
    <source>
        <dbReference type="Google" id="ProtNLM"/>
    </source>
</evidence>
<dbReference type="Gene3D" id="2.170.130.10">
    <property type="entry name" value="TonB-dependent receptor, plug domain"/>
    <property type="match status" value="1"/>
</dbReference>
<dbReference type="SUPFAM" id="SSF56935">
    <property type="entry name" value="Porins"/>
    <property type="match status" value="1"/>
</dbReference>
<comment type="subcellular location">
    <subcellularLocation>
        <location evidence="1 4">Cell outer membrane</location>
    </subcellularLocation>
</comment>
<evidence type="ECO:0000256" key="6">
    <source>
        <dbReference type="SAM" id="SignalP"/>
    </source>
</evidence>
<feature type="chain" id="PRO_5002068966" description="TonB-dependent receptor" evidence="6">
    <location>
        <begin position="24"/>
        <end position="937"/>
    </location>
</feature>
<accession>A0A0B2C0V8</accession>
<dbReference type="Proteomes" id="UP000030988">
    <property type="component" value="Unassembled WGS sequence"/>
</dbReference>